<dbReference type="AlphaFoldDB" id="A0A9P8GQR6"/>
<comment type="caution">
    <text evidence="1">The sequence shown here is derived from an EMBL/GenBank/DDBJ whole genome shotgun (WGS) entry which is preliminary data.</text>
</comment>
<gene>
    <name evidence="1" type="ORF">KCV03_g97</name>
</gene>
<evidence type="ECO:0000313" key="1">
    <source>
        <dbReference type="EMBL" id="KAH0237776.1"/>
    </source>
</evidence>
<reference evidence="1" key="1">
    <citation type="journal article" date="2021" name="J Fungi (Basel)">
        <title>Virulence traits and population genomics of the black yeast Aureobasidium melanogenum.</title>
        <authorList>
            <person name="Cernosa A."/>
            <person name="Sun X."/>
            <person name="Gostincar C."/>
            <person name="Fang C."/>
            <person name="Gunde-Cimerman N."/>
            <person name="Song Z."/>
        </authorList>
    </citation>
    <scope>NUCLEOTIDE SEQUENCE</scope>
    <source>
        <strain evidence="1">EXF-8016</strain>
    </source>
</reference>
<protein>
    <submittedName>
        <fullName evidence="1">Uncharacterized protein</fullName>
    </submittedName>
</protein>
<accession>A0A9P8GQR6</accession>
<feature type="non-terminal residue" evidence="1">
    <location>
        <position position="212"/>
    </location>
</feature>
<name>A0A9P8GQR6_AURME</name>
<organism evidence="1 2">
    <name type="scientific">Aureobasidium melanogenum</name>
    <name type="common">Aureobasidium pullulans var. melanogenum</name>
    <dbReference type="NCBI Taxonomy" id="46634"/>
    <lineage>
        <taxon>Eukaryota</taxon>
        <taxon>Fungi</taxon>
        <taxon>Dikarya</taxon>
        <taxon>Ascomycota</taxon>
        <taxon>Pezizomycotina</taxon>
        <taxon>Dothideomycetes</taxon>
        <taxon>Dothideomycetidae</taxon>
        <taxon>Dothideales</taxon>
        <taxon>Saccotheciaceae</taxon>
        <taxon>Aureobasidium</taxon>
    </lineage>
</organism>
<sequence length="212" mass="23504">MDCGIHHVSLTTRMLAFVEIDVHGPVLYGLQVEGYAKSRRARRPIVAVKDNKSSSSGHCRLPSNQQQPRIRARVRVRAFFRAALPVGIEYTTVSAVLPSKSLDAFLRTAVCSSNRNAAMWSFVPGSQGHMPEYLPMLDMSRCRASSPSVSEIMSSIREMMRVLLSTIWSLNCDNELVIASQRSVGSSSPNASLISPGVSIFFFPHTIQSYWK</sequence>
<evidence type="ECO:0000313" key="2">
    <source>
        <dbReference type="Proteomes" id="UP000767238"/>
    </source>
</evidence>
<dbReference type="Proteomes" id="UP000767238">
    <property type="component" value="Unassembled WGS sequence"/>
</dbReference>
<reference evidence="1" key="2">
    <citation type="submission" date="2021-08" db="EMBL/GenBank/DDBJ databases">
        <authorList>
            <person name="Gostincar C."/>
            <person name="Sun X."/>
            <person name="Song Z."/>
            <person name="Gunde-Cimerman N."/>
        </authorList>
    </citation>
    <scope>NUCLEOTIDE SEQUENCE</scope>
    <source>
        <strain evidence="1">EXF-8016</strain>
    </source>
</reference>
<dbReference type="EMBL" id="JAHFYH010000001">
    <property type="protein sequence ID" value="KAH0237776.1"/>
    <property type="molecule type" value="Genomic_DNA"/>
</dbReference>
<proteinExistence type="predicted"/>